<keyword evidence="4 6" id="KW-1133">Transmembrane helix</keyword>
<evidence type="ECO:0000256" key="6">
    <source>
        <dbReference type="SAM" id="Phobius"/>
    </source>
</evidence>
<dbReference type="Pfam" id="PF02687">
    <property type="entry name" value="FtsX"/>
    <property type="match status" value="2"/>
</dbReference>
<feature type="domain" description="MacB-like periplasmic core" evidence="8">
    <location>
        <begin position="532"/>
        <end position="705"/>
    </location>
</feature>
<evidence type="ECO:0000256" key="3">
    <source>
        <dbReference type="ARBA" id="ARBA00022692"/>
    </source>
</evidence>
<dbReference type="EMBL" id="JAHESF010000005">
    <property type="protein sequence ID" value="MBT1696626.1"/>
    <property type="molecule type" value="Genomic_DNA"/>
</dbReference>
<dbReference type="InterPro" id="IPR047699">
    <property type="entry name" value="Permease_put_prefix"/>
</dbReference>
<keyword evidence="5 6" id="KW-0472">Membrane</keyword>
<reference evidence="9 10" key="1">
    <citation type="submission" date="2021-05" db="EMBL/GenBank/DDBJ databases">
        <title>A Polyphasic approach of four new species of the genus Ohtaekwangia: Ohtaekwangia histidinii sp. nov., Ohtaekwangia cretensis sp. nov., Ohtaekwangia indiensis sp. nov., Ohtaekwangia reichenbachii sp. nov. from diverse environment.</title>
        <authorList>
            <person name="Octaviana S."/>
        </authorList>
    </citation>
    <scope>NUCLEOTIDE SEQUENCE [LARGE SCALE GENOMIC DNA]</scope>
    <source>
        <strain evidence="9 10">PWU4</strain>
    </source>
</reference>
<comment type="subcellular location">
    <subcellularLocation>
        <location evidence="1">Cell membrane</location>
        <topology evidence="1">Multi-pass membrane protein</topology>
    </subcellularLocation>
</comment>
<feature type="transmembrane region" description="Helical" evidence="6">
    <location>
        <begin position="436"/>
        <end position="457"/>
    </location>
</feature>
<dbReference type="AlphaFoldDB" id="A0AAP2DHX8"/>
<feature type="transmembrane region" description="Helical" evidence="6">
    <location>
        <begin position="763"/>
        <end position="787"/>
    </location>
</feature>
<feature type="domain" description="ABC3 transporter permease C-terminal" evidence="7">
    <location>
        <begin position="387"/>
        <end position="499"/>
    </location>
</feature>
<dbReference type="InterPro" id="IPR003838">
    <property type="entry name" value="ABC3_permease_C"/>
</dbReference>
<evidence type="ECO:0000313" key="10">
    <source>
        <dbReference type="Proteomes" id="UP001319200"/>
    </source>
</evidence>
<dbReference type="GO" id="GO:0005886">
    <property type="term" value="C:plasma membrane"/>
    <property type="evidence" value="ECO:0007669"/>
    <property type="project" value="UniProtKB-SubCell"/>
</dbReference>
<feature type="transmembrane region" description="Helical" evidence="6">
    <location>
        <begin position="807"/>
        <end position="831"/>
    </location>
</feature>
<keyword evidence="3 6" id="KW-0812">Transmembrane</keyword>
<sequence>MKQRRLHNEGAPGWAIRFFYWYCNDHLCEAVMGDMLELYRRRRSRLGKKRADLLFIFNVLHFLQPFAIRKRSHSTINHIAMFKNYFIIAWRTMSRQKMYTAIKIGGFALGLATCMIIFLFIRHEISYDKYYTDSNRLFRMYNQYKGGDDSGNWTSFPAPVAQILRTDFPDIEKAGRLIPYNWYNAGNNLFRRQDQIESTYEEGFAYADPEIIDILQIPLVYGNPRHALDQPNTIVISKRKADKYFPGEDPVGKTVIFNEDKSRPYTIGGVMKEFPVNSHLQYDFLITLTQEEFWKGEQTSWCCWNYNIYLRLRPDADPAQLEKKLLSVRDTHYVGYLKEMGDKSLEDVRKYHSFRLQPVSDIYLQEEVIWDNLRHGDVRYVWLFGGVAFFILALACINFINLSTAKSANRAKEVGLRKVVGSVRGYLVRQFLTESVLYSLVSFALAIVIVCLAMPYFNGLAGRTLSIPWSAWWLFPLLLLSVLVIGFMAGVYPSFYLSAFKPIDVLKGSISRGTRNSKMRSVMVVFQFTTSIILVIGTFIIYRQMNYILNTKVGFDKEQVIMVQGANTLPNQKTFKDELRKLPGVEDVTVSSYLPVEGTKRDQNSFWREGKSKEEKSIGAQKWYVDEDFIGTMGMKLVAGRNFMQEMASDSQSIIINEAMAKEFGFKNPVGERIMTWEVFTVIGVVEDFNFESMKGEIGPLAFVRGGWGSIAAVKVKTEDMAGMIAQVTNVWDKVMPHQPIRYTFLDESYARMYDDVQRMGQIFASFAVLAIVVACLGLFALSAFMVEQRNKEISIRLVLGASVNSIFRLLTQNFVMLVLISFVVAAPLAWYLMQEWLKDYAYRIDITWDVFALSGLLSVLVALLTVSYQSVRAAMVNPATRLRSE</sequence>
<dbReference type="InterPro" id="IPR050250">
    <property type="entry name" value="Macrolide_Exporter_MacB"/>
</dbReference>
<evidence type="ECO:0000256" key="4">
    <source>
        <dbReference type="ARBA" id="ARBA00022989"/>
    </source>
</evidence>
<dbReference type="Pfam" id="PF12704">
    <property type="entry name" value="MacB_PCD"/>
    <property type="match status" value="2"/>
</dbReference>
<feature type="transmembrane region" description="Helical" evidence="6">
    <location>
        <begin position="851"/>
        <end position="872"/>
    </location>
</feature>
<evidence type="ECO:0000259" key="7">
    <source>
        <dbReference type="Pfam" id="PF02687"/>
    </source>
</evidence>
<evidence type="ECO:0000256" key="1">
    <source>
        <dbReference type="ARBA" id="ARBA00004651"/>
    </source>
</evidence>
<dbReference type="NCBIfam" id="NF038404">
    <property type="entry name" value="perm_prefix_2"/>
    <property type="match status" value="1"/>
</dbReference>
<feature type="transmembrane region" description="Helical" evidence="6">
    <location>
        <begin position="380"/>
        <end position="402"/>
    </location>
</feature>
<dbReference type="InterPro" id="IPR025857">
    <property type="entry name" value="MacB_PCD"/>
</dbReference>
<feature type="transmembrane region" description="Helical" evidence="6">
    <location>
        <begin position="104"/>
        <end position="121"/>
    </location>
</feature>
<dbReference type="RefSeq" id="WP_254161918.1">
    <property type="nucleotide sequence ID" value="NZ_JAHESF010000005.1"/>
</dbReference>
<gene>
    <name evidence="9" type="ORF">KK083_07065</name>
</gene>
<feature type="domain" description="MacB-like periplasmic core" evidence="8">
    <location>
        <begin position="100"/>
        <end position="325"/>
    </location>
</feature>
<proteinExistence type="predicted"/>
<keyword evidence="2" id="KW-1003">Cell membrane</keyword>
<evidence type="ECO:0000313" key="9">
    <source>
        <dbReference type="EMBL" id="MBT1696626.1"/>
    </source>
</evidence>
<comment type="caution">
    <text evidence="9">The sequence shown here is derived from an EMBL/GenBank/DDBJ whole genome shotgun (WGS) entry which is preliminary data.</text>
</comment>
<protein>
    <submittedName>
        <fullName evidence="9">ABC transporter permease</fullName>
    </submittedName>
</protein>
<evidence type="ECO:0000256" key="2">
    <source>
        <dbReference type="ARBA" id="ARBA00022475"/>
    </source>
</evidence>
<dbReference type="PANTHER" id="PTHR30572:SF18">
    <property type="entry name" value="ABC-TYPE MACROLIDE FAMILY EXPORT SYSTEM PERMEASE COMPONENT 2"/>
    <property type="match status" value="1"/>
</dbReference>
<evidence type="ECO:0000256" key="5">
    <source>
        <dbReference type="ARBA" id="ARBA00023136"/>
    </source>
</evidence>
<dbReference type="GO" id="GO:0022857">
    <property type="term" value="F:transmembrane transporter activity"/>
    <property type="evidence" value="ECO:0007669"/>
    <property type="project" value="TreeGrafter"/>
</dbReference>
<organism evidence="9 10">
    <name type="scientific">Chryseosolibacter histidini</name>
    <dbReference type="NCBI Taxonomy" id="2782349"/>
    <lineage>
        <taxon>Bacteria</taxon>
        <taxon>Pseudomonadati</taxon>
        <taxon>Bacteroidota</taxon>
        <taxon>Cytophagia</taxon>
        <taxon>Cytophagales</taxon>
        <taxon>Chryseotaleaceae</taxon>
        <taxon>Chryseosolibacter</taxon>
    </lineage>
</organism>
<name>A0AAP2DHX8_9BACT</name>
<feature type="transmembrane region" description="Helical" evidence="6">
    <location>
        <begin position="521"/>
        <end position="542"/>
    </location>
</feature>
<dbReference type="Proteomes" id="UP001319200">
    <property type="component" value="Unassembled WGS sequence"/>
</dbReference>
<feature type="domain" description="ABC3 transporter permease C-terminal" evidence="7">
    <location>
        <begin position="766"/>
        <end position="878"/>
    </location>
</feature>
<dbReference type="PANTHER" id="PTHR30572">
    <property type="entry name" value="MEMBRANE COMPONENT OF TRANSPORTER-RELATED"/>
    <property type="match status" value="1"/>
</dbReference>
<accession>A0AAP2DHX8</accession>
<evidence type="ECO:0000259" key="8">
    <source>
        <dbReference type="Pfam" id="PF12704"/>
    </source>
</evidence>
<keyword evidence="10" id="KW-1185">Reference proteome</keyword>
<feature type="transmembrane region" description="Helical" evidence="6">
    <location>
        <begin position="477"/>
        <end position="500"/>
    </location>
</feature>